<evidence type="ECO:0008006" key="2">
    <source>
        <dbReference type="Google" id="ProtNLM"/>
    </source>
</evidence>
<proteinExistence type="predicted"/>
<dbReference type="AlphaFoldDB" id="A0AAU8JER5"/>
<evidence type="ECO:0000313" key="1">
    <source>
        <dbReference type="EMBL" id="XCM37690.1"/>
    </source>
</evidence>
<name>A0AAU8JER5_9CYAN</name>
<sequence length="94" mass="11131">MQLQKIDILEDGRLLLPDELRESLKNTPELWMAWNDDIIVINRKSPDKSQEFISQDERIKRFFATADKLSKFNELAPISEEEIQAEVEAYRSEY</sequence>
<organism evidence="1">
    <name type="scientific">Planktothricoides raciborskii GIHE-MW2</name>
    <dbReference type="NCBI Taxonomy" id="2792601"/>
    <lineage>
        <taxon>Bacteria</taxon>
        <taxon>Bacillati</taxon>
        <taxon>Cyanobacteriota</taxon>
        <taxon>Cyanophyceae</taxon>
        <taxon>Oscillatoriophycideae</taxon>
        <taxon>Oscillatoriales</taxon>
        <taxon>Oscillatoriaceae</taxon>
        <taxon>Planktothricoides</taxon>
    </lineage>
</organism>
<dbReference type="EMBL" id="CP159837">
    <property type="protein sequence ID" value="XCM37690.1"/>
    <property type="molecule type" value="Genomic_DNA"/>
</dbReference>
<gene>
    <name evidence="1" type="ORF">ABWT76_000473</name>
</gene>
<protein>
    <recommendedName>
        <fullName evidence="2">SpoVT-AbrB domain-containing protein</fullName>
    </recommendedName>
</protein>
<accession>A0AAU8JER5</accession>
<reference evidence="1" key="1">
    <citation type="submission" date="2024-07" db="EMBL/GenBank/DDBJ databases">
        <authorList>
            <person name="Kim Y.J."/>
            <person name="Jeong J.Y."/>
        </authorList>
    </citation>
    <scope>NUCLEOTIDE SEQUENCE</scope>
    <source>
        <strain evidence="1">GIHE-MW2</strain>
    </source>
</reference>
<dbReference type="RefSeq" id="WP_190879292.1">
    <property type="nucleotide sequence ID" value="NZ_CP159837.1"/>
</dbReference>